<dbReference type="Proteomes" id="UP000681722">
    <property type="component" value="Unassembled WGS sequence"/>
</dbReference>
<feature type="domain" description="Nucleotide-diphospho-sugar transferase" evidence="1">
    <location>
        <begin position="7"/>
        <end position="183"/>
    </location>
</feature>
<sequence length="302" mass="34789">MNDLFGKVQNYIVVVGDQKSLKVCIELNLPCYNGSNYLAFKYKQITFDKDAEFSDKISYNPLTWFKIPFYLDVIRKGYTIITTDTDIAYSSKNVWESYEKYARDVGADMVFASEHPINTGNFYSLSNERVIALFNEWIMSESRWLNDNDQEALIKLHNKNYMLCNTREMCNQVKSTSMNYTNSTASLSKEYQTNMVAVRTYRSSFSRFGSHCSPPSGVRMDPCAADVLFIHTICMIGKQRKADKLNELGFWMLDEPCRETTTVINEANHTTVLSIYRCVPKILALPRAEDNFTKCNEALAWT</sequence>
<dbReference type="AlphaFoldDB" id="A0A815HTS1"/>
<name>A0A815HTS1_9BILA</name>
<evidence type="ECO:0000259" key="1">
    <source>
        <dbReference type="Pfam" id="PF03407"/>
    </source>
</evidence>
<comment type="caution">
    <text evidence="2">The sequence shown here is derived from an EMBL/GenBank/DDBJ whole genome shotgun (WGS) entry which is preliminary data.</text>
</comment>
<dbReference type="PANTHER" id="PTHR46038">
    <property type="entry name" value="EXPRESSED PROTEIN-RELATED"/>
    <property type="match status" value="1"/>
</dbReference>
<protein>
    <recommendedName>
        <fullName evidence="1">Nucleotide-diphospho-sugar transferase domain-containing protein</fullName>
    </recommendedName>
</protein>
<dbReference type="EMBL" id="CAJNOQ010015335">
    <property type="protein sequence ID" value="CAF1359493.1"/>
    <property type="molecule type" value="Genomic_DNA"/>
</dbReference>
<evidence type="ECO:0000313" key="3">
    <source>
        <dbReference type="EMBL" id="CAF4236548.1"/>
    </source>
</evidence>
<dbReference type="OrthoDB" id="69177at2759"/>
<dbReference type="PANTHER" id="PTHR46038:SF38">
    <property type="entry name" value="GLYCOSYLTRANSFERASE-RELATED"/>
    <property type="match status" value="1"/>
</dbReference>
<dbReference type="InterPro" id="IPR044821">
    <property type="entry name" value="At1g28695/At4g15970-like"/>
</dbReference>
<reference evidence="2" key="1">
    <citation type="submission" date="2021-02" db="EMBL/GenBank/DDBJ databases">
        <authorList>
            <person name="Nowell W R."/>
        </authorList>
    </citation>
    <scope>NUCLEOTIDE SEQUENCE</scope>
</reference>
<proteinExistence type="predicted"/>
<gene>
    <name evidence="2" type="ORF">GPM918_LOCUS31309</name>
    <name evidence="3" type="ORF">SRO942_LOCUS31946</name>
</gene>
<organism evidence="2 4">
    <name type="scientific">Didymodactylos carnosus</name>
    <dbReference type="NCBI Taxonomy" id="1234261"/>
    <lineage>
        <taxon>Eukaryota</taxon>
        <taxon>Metazoa</taxon>
        <taxon>Spiralia</taxon>
        <taxon>Gnathifera</taxon>
        <taxon>Rotifera</taxon>
        <taxon>Eurotatoria</taxon>
        <taxon>Bdelloidea</taxon>
        <taxon>Philodinida</taxon>
        <taxon>Philodinidae</taxon>
        <taxon>Didymodactylos</taxon>
    </lineage>
</organism>
<dbReference type="Pfam" id="PF03407">
    <property type="entry name" value="Nucleotid_trans"/>
    <property type="match status" value="1"/>
</dbReference>
<evidence type="ECO:0000313" key="2">
    <source>
        <dbReference type="EMBL" id="CAF1359493.1"/>
    </source>
</evidence>
<dbReference type="Proteomes" id="UP000663829">
    <property type="component" value="Unassembled WGS sequence"/>
</dbReference>
<dbReference type="EMBL" id="CAJOBC010069125">
    <property type="protein sequence ID" value="CAF4236548.1"/>
    <property type="molecule type" value="Genomic_DNA"/>
</dbReference>
<evidence type="ECO:0000313" key="4">
    <source>
        <dbReference type="Proteomes" id="UP000663829"/>
    </source>
</evidence>
<keyword evidence="4" id="KW-1185">Reference proteome</keyword>
<accession>A0A815HTS1</accession>
<dbReference type="InterPro" id="IPR005069">
    <property type="entry name" value="Nucl-diP-sugar_transferase"/>
</dbReference>